<feature type="coiled-coil region" evidence="1">
    <location>
        <begin position="65"/>
        <end position="176"/>
    </location>
</feature>
<keyword evidence="1" id="KW-0175">Coiled coil</keyword>
<gene>
    <name evidence="2" type="ORF">SAMN05421644_11424</name>
</gene>
<protein>
    <recommendedName>
        <fullName evidence="4">Lipoprotein</fullName>
    </recommendedName>
</protein>
<organism evidence="2 3">
    <name type="scientific">Allochromatium warmingii</name>
    <name type="common">Chromatium warmingii</name>
    <dbReference type="NCBI Taxonomy" id="61595"/>
    <lineage>
        <taxon>Bacteria</taxon>
        <taxon>Pseudomonadati</taxon>
        <taxon>Pseudomonadota</taxon>
        <taxon>Gammaproteobacteria</taxon>
        <taxon>Chromatiales</taxon>
        <taxon>Chromatiaceae</taxon>
        <taxon>Allochromatium</taxon>
    </lineage>
</organism>
<reference evidence="3" key="1">
    <citation type="submission" date="2016-10" db="EMBL/GenBank/DDBJ databases">
        <authorList>
            <person name="Varghese N."/>
            <person name="Submissions S."/>
        </authorList>
    </citation>
    <scope>NUCLEOTIDE SEQUENCE [LARGE SCALE GENOMIC DNA]</scope>
    <source>
        <strain evidence="3">DSM 173</strain>
    </source>
</reference>
<proteinExistence type="predicted"/>
<dbReference type="EMBL" id="FNOW01000014">
    <property type="protein sequence ID" value="SDX80682.1"/>
    <property type="molecule type" value="Genomic_DNA"/>
</dbReference>
<dbReference type="Proteomes" id="UP000198672">
    <property type="component" value="Unassembled WGS sequence"/>
</dbReference>
<sequence length="184" mass="20602">MSAKSWYLKQPCFRTLSVIQTTLIALTMSGCATNLDPSEGGFINGIVGLAGGGYQRRIEASERVYRDEVQQQERLSREAQTLEQERAAVRSELNQATDRLRALEQRIQQQRTRIAAQRAANRRQQEQQLARAQTKLSQAKTSLGSIKVENADDRSLETTKAQVRLLESQLAEIDELATISRAGL</sequence>
<accession>A0A1H3EPK4</accession>
<evidence type="ECO:0000313" key="2">
    <source>
        <dbReference type="EMBL" id="SDX80682.1"/>
    </source>
</evidence>
<evidence type="ECO:0008006" key="4">
    <source>
        <dbReference type="Google" id="ProtNLM"/>
    </source>
</evidence>
<evidence type="ECO:0000313" key="3">
    <source>
        <dbReference type="Proteomes" id="UP000198672"/>
    </source>
</evidence>
<dbReference type="PROSITE" id="PS51257">
    <property type="entry name" value="PROKAR_LIPOPROTEIN"/>
    <property type="match status" value="1"/>
</dbReference>
<keyword evidence="3" id="KW-1185">Reference proteome</keyword>
<evidence type="ECO:0000256" key="1">
    <source>
        <dbReference type="SAM" id="Coils"/>
    </source>
</evidence>
<name>A0A1H3EPK4_ALLWA</name>
<dbReference type="AlphaFoldDB" id="A0A1H3EPK4"/>